<dbReference type="EMBL" id="LR798276">
    <property type="protein sequence ID" value="CAB5219589.1"/>
    <property type="molecule type" value="Genomic_DNA"/>
</dbReference>
<evidence type="ECO:0000313" key="1">
    <source>
        <dbReference type="EMBL" id="CAB4128705.1"/>
    </source>
</evidence>
<name>A0A6J5L4I3_9CAUD</name>
<reference evidence="1" key="1">
    <citation type="submission" date="2020-04" db="EMBL/GenBank/DDBJ databases">
        <authorList>
            <person name="Chiriac C."/>
            <person name="Salcher M."/>
            <person name="Ghai R."/>
            <person name="Kavagutti S V."/>
        </authorList>
    </citation>
    <scope>NUCLEOTIDE SEQUENCE</scope>
</reference>
<accession>A0A6J5L4I3</accession>
<gene>
    <name evidence="1" type="ORF">UFOVP110_66</name>
    <name evidence="2" type="ORF">UFOVP223_98</name>
</gene>
<proteinExistence type="predicted"/>
<dbReference type="EMBL" id="LR796220">
    <property type="protein sequence ID" value="CAB4128705.1"/>
    <property type="molecule type" value="Genomic_DNA"/>
</dbReference>
<evidence type="ECO:0000313" key="2">
    <source>
        <dbReference type="EMBL" id="CAB5219589.1"/>
    </source>
</evidence>
<sequence>MTDQVQQRALSEGWDPEVASSLSVRYQHKKFIMSVADEHKNRAFDFEFGTQNSAPKGTLRRFGNENHAAGVDLAKMFNDWVDRIK</sequence>
<protein>
    <submittedName>
        <fullName evidence="1">Uncharacterized protein</fullName>
    </submittedName>
</protein>
<organism evidence="1">
    <name type="scientific">uncultured Caudovirales phage</name>
    <dbReference type="NCBI Taxonomy" id="2100421"/>
    <lineage>
        <taxon>Viruses</taxon>
        <taxon>Duplodnaviria</taxon>
        <taxon>Heunggongvirae</taxon>
        <taxon>Uroviricota</taxon>
        <taxon>Caudoviricetes</taxon>
        <taxon>Peduoviridae</taxon>
        <taxon>Maltschvirus</taxon>
        <taxon>Maltschvirus maltsch</taxon>
    </lineage>
</organism>